<dbReference type="InterPro" id="IPR005308">
    <property type="entry name" value="OKR_de-COase_N"/>
</dbReference>
<dbReference type="AlphaFoldDB" id="A0A379YQJ9"/>
<dbReference type="Gene3D" id="3.40.50.2300">
    <property type="match status" value="1"/>
</dbReference>
<organism evidence="2 3">
    <name type="scientific">Serratia marcescens</name>
    <dbReference type="NCBI Taxonomy" id="615"/>
    <lineage>
        <taxon>Bacteria</taxon>
        <taxon>Pseudomonadati</taxon>
        <taxon>Pseudomonadota</taxon>
        <taxon>Gammaproteobacteria</taxon>
        <taxon>Enterobacterales</taxon>
        <taxon>Yersiniaceae</taxon>
        <taxon>Serratia</taxon>
    </lineage>
</organism>
<evidence type="ECO:0000313" key="2">
    <source>
        <dbReference type="EMBL" id="SUI48751.1"/>
    </source>
</evidence>
<dbReference type="GO" id="GO:0008923">
    <property type="term" value="F:lysine decarboxylase activity"/>
    <property type="evidence" value="ECO:0007669"/>
    <property type="project" value="UniProtKB-EC"/>
</dbReference>
<evidence type="ECO:0000313" key="3">
    <source>
        <dbReference type="Proteomes" id="UP000254765"/>
    </source>
</evidence>
<evidence type="ECO:0000259" key="1">
    <source>
        <dbReference type="Pfam" id="PF03709"/>
    </source>
</evidence>
<protein>
    <submittedName>
        <fullName evidence="2">Lysine decarboxylase, inducible</fullName>
        <ecNumber evidence="2">4.1.1.18</ecNumber>
    </submittedName>
</protein>
<keyword evidence="2" id="KW-0456">Lyase</keyword>
<dbReference type="Pfam" id="PF03709">
    <property type="entry name" value="OKR_DC_1_N"/>
    <property type="match status" value="1"/>
</dbReference>
<proteinExistence type="predicted"/>
<sequence>MNVIAIMNHMGVYFKEEPIRELHQALESLDFRIVYPNDREDLLKLIENNARLCG</sequence>
<feature type="domain" description="Orn/Lys/Arg decarboxylase N-terminal" evidence="1">
    <location>
        <begin position="14"/>
        <end position="54"/>
    </location>
</feature>
<dbReference type="EMBL" id="UGYK01000002">
    <property type="protein sequence ID" value="SUI48751.1"/>
    <property type="molecule type" value="Genomic_DNA"/>
</dbReference>
<accession>A0A379YQJ9</accession>
<name>A0A379YQJ9_SERMA</name>
<gene>
    <name evidence="2" type="primary">cadA_1</name>
    <name evidence="2" type="ORF">NCTC10211_02274</name>
</gene>
<dbReference type="EC" id="4.1.1.18" evidence="2"/>
<dbReference type="Proteomes" id="UP000254765">
    <property type="component" value="Unassembled WGS sequence"/>
</dbReference>
<reference evidence="2 3" key="1">
    <citation type="submission" date="2018-06" db="EMBL/GenBank/DDBJ databases">
        <authorList>
            <consortium name="Pathogen Informatics"/>
            <person name="Doyle S."/>
        </authorList>
    </citation>
    <scope>NUCLEOTIDE SEQUENCE [LARGE SCALE GENOMIC DNA]</scope>
    <source>
        <strain evidence="2 3">NCTC10211</strain>
    </source>
</reference>